<keyword evidence="6 8" id="KW-0472">Membrane</keyword>
<keyword evidence="10" id="KW-1185">Reference proteome</keyword>
<evidence type="ECO:0000256" key="1">
    <source>
        <dbReference type="ARBA" id="ARBA00004162"/>
    </source>
</evidence>
<dbReference type="RefSeq" id="WP_093795933.1">
    <property type="nucleotide sequence ID" value="NZ_CP155571.1"/>
</dbReference>
<organism evidence="9 10">
    <name type="scientific">Sporomusa acidovorans (strain ATCC 49682 / DSM 3132 / Mol)</name>
    <dbReference type="NCBI Taxonomy" id="1123286"/>
    <lineage>
        <taxon>Bacteria</taxon>
        <taxon>Bacillati</taxon>
        <taxon>Bacillota</taxon>
        <taxon>Negativicutes</taxon>
        <taxon>Selenomonadales</taxon>
        <taxon>Sporomusaceae</taxon>
        <taxon>Sporomusa</taxon>
    </lineage>
</organism>
<evidence type="ECO:0000256" key="5">
    <source>
        <dbReference type="ARBA" id="ARBA00022989"/>
    </source>
</evidence>
<evidence type="ECO:0000313" key="9">
    <source>
        <dbReference type="EMBL" id="XFO73592.1"/>
    </source>
</evidence>
<gene>
    <name evidence="9" type="primary">exbD_1</name>
    <name evidence="9" type="ORF">SPACI_036990</name>
</gene>
<keyword evidence="4 7" id="KW-0812">Transmembrane</keyword>
<evidence type="ECO:0000256" key="2">
    <source>
        <dbReference type="ARBA" id="ARBA00005811"/>
    </source>
</evidence>
<evidence type="ECO:0000313" key="10">
    <source>
        <dbReference type="Proteomes" id="UP000216052"/>
    </source>
</evidence>
<protein>
    <submittedName>
        <fullName evidence="9">Biopolymer transport protein ExbD</fullName>
    </submittedName>
</protein>
<dbReference type="PANTHER" id="PTHR30558">
    <property type="entry name" value="EXBD MEMBRANE COMPONENT OF PMF-DRIVEN MACROMOLECULE IMPORT SYSTEM"/>
    <property type="match status" value="1"/>
</dbReference>
<dbReference type="Pfam" id="PF02472">
    <property type="entry name" value="ExbD"/>
    <property type="match status" value="1"/>
</dbReference>
<reference evidence="9" key="1">
    <citation type="submission" date="2024-05" db="EMBL/GenBank/DDBJ databases">
        <title>Isolation and characterization of Sporomusa carbonis sp. nov., a carboxydotrophic hydrogenogen in the genus of Sporomusa isolated from a charcoal burning pile.</title>
        <authorList>
            <person name="Boeer T."/>
            <person name="Rosenbaum F."/>
            <person name="Eysell L."/>
            <person name="Mueller V."/>
            <person name="Daniel R."/>
            <person name="Poehlein A."/>
        </authorList>
    </citation>
    <scope>NUCLEOTIDE SEQUENCE [LARGE SCALE GENOMIC DNA]</scope>
    <source>
        <strain evidence="9">DSM 3132</strain>
    </source>
</reference>
<keyword evidence="3" id="KW-1003">Cell membrane</keyword>
<keyword evidence="5 8" id="KW-1133">Transmembrane helix</keyword>
<evidence type="ECO:0000256" key="3">
    <source>
        <dbReference type="ARBA" id="ARBA00022475"/>
    </source>
</evidence>
<sequence length="132" mass="14207">MLGRAGRRQQIGVHVDMTPMVDVMMLLVIFFMMTTAFVTVYPGFAVNLPQASAEKQAEKQLTVLIAKDGRIAVNGQPVAKEELAAAVGGTGKTTVSIQADKEVSHGRVIEVMDELHRAGVSKMAIAIEEKGR</sequence>
<dbReference type="EMBL" id="CP155571">
    <property type="protein sequence ID" value="XFO73592.1"/>
    <property type="molecule type" value="Genomic_DNA"/>
</dbReference>
<dbReference type="Proteomes" id="UP000216052">
    <property type="component" value="Chromosome"/>
</dbReference>
<evidence type="ECO:0000256" key="4">
    <source>
        <dbReference type="ARBA" id="ARBA00022692"/>
    </source>
</evidence>
<dbReference type="Gene3D" id="3.30.420.270">
    <property type="match status" value="1"/>
</dbReference>
<dbReference type="InterPro" id="IPR003400">
    <property type="entry name" value="ExbD"/>
</dbReference>
<evidence type="ECO:0000256" key="8">
    <source>
        <dbReference type="SAM" id="Phobius"/>
    </source>
</evidence>
<feature type="transmembrane region" description="Helical" evidence="8">
    <location>
        <begin position="21"/>
        <end position="44"/>
    </location>
</feature>
<keyword evidence="7" id="KW-0653">Protein transport</keyword>
<comment type="similarity">
    <text evidence="2 7">Belongs to the ExbD/TolR family.</text>
</comment>
<comment type="subcellular location">
    <subcellularLocation>
        <location evidence="1">Cell membrane</location>
        <topology evidence="1">Single-pass membrane protein</topology>
    </subcellularLocation>
    <subcellularLocation>
        <location evidence="7">Cell membrane</location>
        <topology evidence="7">Single-pass type II membrane protein</topology>
    </subcellularLocation>
</comment>
<proteinExistence type="inferred from homology"/>
<dbReference type="PANTHER" id="PTHR30558:SF3">
    <property type="entry name" value="BIOPOLYMER TRANSPORT PROTEIN EXBD-RELATED"/>
    <property type="match status" value="1"/>
</dbReference>
<keyword evidence="7" id="KW-0813">Transport</keyword>
<evidence type="ECO:0000256" key="6">
    <source>
        <dbReference type="ARBA" id="ARBA00023136"/>
    </source>
</evidence>
<name>A0ABZ3J5C4_SPOA4</name>
<evidence type="ECO:0000256" key="7">
    <source>
        <dbReference type="RuleBase" id="RU003879"/>
    </source>
</evidence>
<accession>A0ABZ3J5C4</accession>